<dbReference type="OrthoDB" id="2924032at2"/>
<dbReference type="Proteomes" id="UP000076510">
    <property type="component" value="Unassembled WGS sequence"/>
</dbReference>
<feature type="transmembrane region" description="Helical" evidence="1">
    <location>
        <begin position="47"/>
        <end position="67"/>
    </location>
</feature>
<protein>
    <submittedName>
        <fullName evidence="2">Uncharacterized protein</fullName>
    </submittedName>
</protein>
<keyword evidence="1" id="KW-0472">Membrane</keyword>
<organism evidence="2 3">
    <name type="scientific">Rossellomorea marisflavi</name>
    <dbReference type="NCBI Taxonomy" id="189381"/>
    <lineage>
        <taxon>Bacteria</taxon>
        <taxon>Bacillati</taxon>
        <taxon>Bacillota</taxon>
        <taxon>Bacilli</taxon>
        <taxon>Bacillales</taxon>
        <taxon>Bacillaceae</taxon>
        <taxon>Rossellomorea</taxon>
    </lineage>
</organism>
<comment type="caution">
    <text evidence="2">The sequence shown here is derived from an EMBL/GenBank/DDBJ whole genome shotgun (WGS) entry which is preliminary data.</text>
</comment>
<reference evidence="3" key="1">
    <citation type="submission" date="2016-01" db="EMBL/GenBank/DDBJ databases">
        <title>Whole genome sequencing of Bhargavaea cecembensis T14.</title>
        <authorList>
            <person name="Hong K.W."/>
        </authorList>
    </citation>
    <scope>NUCLEOTIDE SEQUENCE [LARGE SCALE GENOMIC DNA]</scope>
    <source>
        <strain evidence="3">M19</strain>
    </source>
</reference>
<dbReference type="AlphaFoldDB" id="A0A163MUL0"/>
<proteinExistence type="predicted"/>
<dbReference type="RefSeq" id="WP_063190524.1">
    <property type="nucleotide sequence ID" value="NZ_LQQY01000002.1"/>
</dbReference>
<gene>
    <name evidence="2" type="ORF">AV649_11685</name>
</gene>
<dbReference type="EMBL" id="LQQY01000002">
    <property type="protein sequence ID" value="KZE53413.1"/>
    <property type="molecule type" value="Genomic_DNA"/>
</dbReference>
<keyword evidence="1" id="KW-1133">Transmembrane helix</keyword>
<name>A0A163MUL0_9BACI</name>
<keyword evidence="1" id="KW-0812">Transmembrane</keyword>
<evidence type="ECO:0000256" key="1">
    <source>
        <dbReference type="SAM" id="Phobius"/>
    </source>
</evidence>
<sequence>MFEALDTSVFNGLALAMATLCIMVLATSIIPVLILESVGISKKITRNLVGIFCLAGFALWVYGMFYLDLISKFF</sequence>
<evidence type="ECO:0000313" key="3">
    <source>
        <dbReference type="Proteomes" id="UP000076510"/>
    </source>
</evidence>
<accession>A0A163MUL0</accession>
<feature type="transmembrane region" description="Helical" evidence="1">
    <location>
        <begin position="12"/>
        <end position="35"/>
    </location>
</feature>
<evidence type="ECO:0000313" key="2">
    <source>
        <dbReference type="EMBL" id="KZE53413.1"/>
    </source>
</evidence>